<dbReference type="InterPro" id="IPR021377">
    <property type="entry name" value="DUF3006"/>
</dbReference>
<evidence type="ECO:0000256" key="1">
    <source>
        <dbReference type="SAM" id="MobiDB-lite"/>
    </source>
</evidence>
<dbReference type="AlphaFoldDB" id="A0A1I6FQ00"/>
<gene>
    <name evidence="2" type="ORF">SAMN04488124_0045</name>
</gene>
<dbReference type="Proteomes" id="UP000243250">
    <property type="component" value="Unassembled WGS sequence"/>
</dbReference>
<feature type="region of interest" description="Disordered" evidence="1">
    <location>
        <begin position="66"/>
        <end position="96"/>
    </location>
</feature>
<organism evidence="2 3">
    <name type="scientific">Halogeometricum limi</name>
    <dbReference type="NCBI Taxonomy" id="555875"/>
    <lineage>
        <taxon>Archaea</taxon>
        <taxon>Methanobacteriati</taxon>
        <taxon>Methanobacteriota</taxon>
        <taxon>Stenosarchaea group</taxon>
        <taxon>Halobacteria</taxon>
        <taxon>Halobacteriales</taxon>
        <taxon>Haloferacaceae</taxon>
        <taxon>Halogeometricum</taxon>
    </lineage>
</organism>
<sequence length="96" mass="11037">MSTHTYTAVVDRFEEEDAVLLLEADGETVDELVVPRPVLPADGRHRDAVFAVTLDADRTELVYRPDETDRRRDAAQRRFDRLARPLGRKDRDEDGE</sequence>
<dbReference type="RefSeq" id="WP_175501319.1">
    <property type="nucleotide sequence ID" value="NZ_FOYS01000001.1"/>
</dbReference>
<keyword evidence="3" id="KW-1185">Reference proteome</keyword>
<dbReference type="Pfam" id="PF11213">
    <property type="entry name" value="DUF3006"/>
    <property type="match status" value="1"/>
</dbReference>
<dbReference type="EMBL" id="FOYS01000001">
    <property type="protein sequence ID" value="SFR32020.1"/>
    <property type="molecule type" value="Genomic_DNA"/>
</dbReference>
<reference evidence="3" key="1">
    <citation type="submission" date="2016-10" db="EMBL/GenBank/DDBJ databases">
        <authorList>
            <person name="Varghese N."/>
            <person name="Submissions S."/>
        </authorList>
    </citation>
    <scope>NUCLEOTIDE SEQUENCE [LARGE SCALE GENOMIC DNA]</scope>
    <source>
        <strain evidence="3">CGMCC 1.8711</strain>
    </source>
</reference>
<evidence type="ECO:0000313" key="2">
    <source>
        <dbReference type="EMBL" id="SFR32020.1"/>
    </source>
</evidence>
<protein>
    <recommendedName>
        <fullName evidence="4">DUF3006 family protein</fullName>
    </recommendedName>
</protein>
<dbReference type="STRING" id="555875.SAMN04488124_0045"/>
<proteinExistence type="predicted"/>
<name>A0A1I6FQ00_9EURY</name>
<evidence type="ECO:0000313" key="3">
    <source>
        <dbReference type="Proteomes" id="UP000243250"/>
    </source>
</evidence>
<evidence type="ECO:0008006" key="4">
    <source>
        <dbReference type="Google" id="ProtNLM"/>
    </source>
</evidence>
<accession>A0A1I6FQ00</accession>